<evidence type="ECO:0000313" key="11">
    <source>
        <dbReference type="EMBL" id="TXS95523.1"/>
    </source>
</evidence>
<dbReference type="GO" id="GO:0005886">
    <property type="term" value="C:plasma membrane"/>
    <property type="evidence" value="ECO:0007669"/>
    <property type="project" value="TreeGrafter"/>
</dbReference>
<dbReference type="GO" id="GO:0019432">
    <property type="term" value="P:triglyceride biosynthetic process"/>
    <property type="evidence" value="ECO:0007669"/>
    <property type="project" value="UniProtKB-UniPathway"/>
</dbReference>
<sequence>MSRLTATDAMFAYADSPTTPMNMGSVQFLRLPTEDVDAWFETLRSFLVERVSQVPRLSQRLVVDALGLPSWAPVDDIDFDYHIRRTRVRGGSERELARKLGRLQHIPFDFERPLFMFYLIEGLEDGRVVLLHKYHHALADGKTAVRLVDLFSDEGAPWPTGEEEPFDPPGWLRRNVGGVVEDGKRLLQTAGALAGASRALVKTDSRDMLLKLARRPVTHLNGPLSEERQFVSRCWPVEPLHRVRKALGLTFNDIGLVLFGGALRRYLDELDALPDRSLICNVPVAVAGSGSGGNSVLSMWVPLGTDIADPQERAAFVQREAIASKAFLQSVVTASAVGSGMRMPSLMVRAMALPLSSGTLAKLNPPPGNVALSNVPTPATPIHVAGALVESNHGMPMLLQGQAVGGTFTSYAGQVVTGLICCARAVPEPERILDYMLEEQKMLEQRLFATKPRRRSARRVGKGSSPA</sequence>
<dbReference type="EMBL" id="VRZA01000002">
    <property type="protein sequence ID" value="TXS95523.1"/>
    <property type="molecule type" value="Genomic_DNA"/>
</dbReference>
<dbReference type="Gene3D" id="3.30.559.10">
    <property type="entry name" value="Chloramphenicol acetyltransferase-like domain"/>
    <property type="match status" value="1"/>
</dbReference>
<comment type="similarity">
    <text evidence="3">Belongs to the long-chain O-acyltransferase family.</text>
</comment>
<dbReference type="InterPro" id="IPR045034">
    <property type="entry name" value="O-acyltransferase_WSD1-like"/>
</dbReference>
<comment type="catalytic activity">
    <reaction evidence="8">
        <text>an acyl-CoA + a 1,2-diacyl-sn-glycerol = a triacyl-sn-glycerol + CoA</text>
        <dbReference type="Rhea" id="RHEA:10868"/>
        <dbReference type="ChEBI" id="CHEBI:17815"/>
        <dbReference type="ChEBI" id="CHEBI:57287"/>
        <dbReference type="ChEBI" id="CHEBI:58342"/>
        <dbReference type="ChEBI" id="CHEBI:64615"/>
        <dbReference type="EC" id="2.3.1.20"/>
    </reaction>
</comment>
<dbReference type="EC" id="2.3.1.20" evidence="4"/>
<evidence type="ECO:0000256" key="8">
    <source>
        <dbReference type="ARBA" id="ARBA00048109"/>
    </source>
</evidence>
<evidence type="ECO:0000259" key="10">
    <source>
        <dbReference type="Pfam" id="PF06974"/>
    </source>
</evidence>
<evidence type="ECO:0000256" key="7">
    <source>
        <dbReference type="ARBA" id="ARBA00023315"/>
    </source>
</evidence>
<dbReference type="PANTHER" id="PTHR31650:SF1">
    <property type="entry name" value="WAX ESTER SYNTHASE_DIACYLGLYCEROL ACYLTRANSFERASE 4-RELATED"/>
    <property type="match status" value="1"/>
</dbReference>
<evidence type="ECO:0000259" key="9">
    <source>
        <dbReference type="Pfam" id="PF03007"/>
    </source>
</evidence>
<evidence type="ECO:0000256" key="1">
    <source>
        <dbReference type="ARBA" id="ARBA00004771"/>
    </source>
</evidence>
<reference evidence="11 12" key="1">
    <citation type="submission" date="2019-08" db="EMBL/GenBank/DDBJ databases">
        <title>Parahaliea maris sp. nov., isolated from the surface seawater.</title>
        <authorList>
            <person name="Liu Y."/>
        </authorList>
    </citation>
    <scope>NUCLEOTIDE SEQUENCE [LARGE SCALE GENOMIC DNA]</scope>
    <source>
        <strain evidence="11 12">HSLHS9</strain>
    </source>
</reference>
<dbReference type="GO" id="GO:0006071">
    <property type="term" value="P:glycerol metabolic process"/>
    <property type="evidence" value="ECO:0007669"/>
    <property type="project" value="UniProtKB-KW"/>
</dbReference>
<accession>A0A5C9A3R5</accession>
<comment type="pathway">
    <text evidence="2">Lipid metabolism.</text>
</comment>
<dbReference type="UniPathway" id="UPA00282"/>
<proteinExistence type="inferred from homology"/>
<dbReference type="PANTHER" id="PTHR31650">
    <property type="entry name" value="O-ACYLTRANSFERASE (WSD1-LIKE) FAMILY PROTEIN"/>
    <property type="match status" value="1"/>
</dbReference>
<evidence type="ECO:0000256" key="2">
    <source>
        <dbReference type="ARBA" id="ARBA00005189"/>
    </source>
</evidence>
<keyword evidence="7" id="KW-0012">Acyltransferase</keyword>
<feature type="domain" description="O-acyltransferase WSD1 C-terminal" evidence="10">
    <location>
        <begin position="293"/>
        <end position="443"/>
    </location>
</feature>
<feature type="domain" description="O-acyltransferase WSD1-like N-terminal" evidence="9">
    <location>
        <begin position="4"/>
        <end position="254"/>
    </location>
</feature>
<keyword evidence="6" id="KW-0319">Glycerol metabolism</keyword>
<dbReference type="Proteomes" id="UP000321039">
    <property type="component" value="Unassembled WGS sequence"/>
</dbReference>
<dbReference type="InterPro" id="IPR009721">
    <property type="entry name" value="O-acyltransferase_WSD1_C"/>
</dbReference>
<dbReference type="RefSeq" id="WP_148067434.1">
    <property type="nucleotide sequence ID" value="NZ_VRZA01000002.1"/>
</dbReference>
<evidence type="ECO:0000256" key="3">
    <source>
        <dbReference type="ARBA" id="ARBA00009587"/>
    </source>
</evidence>
<dbReference type="InterPro" id="IPR004255">
    <property type="entry name" value="O-acyltransferase_WSD1_N"/>
</dbReference>
<evidence type="ECO:0000256" key="4">
    <source>
        <dbReference type="ARBA" id="ARBA00013244"/>
    </source>
</evidence>
<evidence type="ECO:0000256" key="6">
    <source>
        <dbReference type="ARBA" id="ARBA00022798"/>
    </source>
</evidence>
<organism evidence="11 12">
    <name type="scientific">Parahaliea maris</name>
    <dbReference type="NCBI Taxonomy" id="2716870"/>
    <lineage>
        <taxon>Bacteria</taxon>
        <taxon>Pseudomonadati</taxon>
        <taxon>Pseudomonadota</taxon>
        <taxon>Gammaproteobacteria</taxon>
        <taxon>Cellvibrionales</taxon>
        <taxon>Halieaceae</taxon>
        <taxon>Parahaliea</taxon>
    </lineage>
</organism>
<dbReference type="GO" id="GO:0004144">
    <property type="term" value="F:diacylglycerol O-acyltransferase activity"/>
    <property type="evidence" value="ECO:0007669"/>
    <property type="project" value="UniProtKB-EC"/>
</dbReference>
<comment type="pathway">
    <text evidence="1">Glycerolipid metabolism; triacylglycerol biosynthesis.</text>
</comment>
<evidence type="ECO:0000256" key="5">
    <source>
        <dbReference type="ARBA" id="ARBA00022679"/>
    </source>
</evidence>
<dbReference type="SUPFAM" id="SSF52777">
    <property type="entry name" value="CoA-dependent acyltransferases"/>
    <property type="match status" value="1"/>
</dbReference>
<gene>
    <name evidence="11" type="ORF">FV139_06460</name>
</gene>
<comment type="caution">
    <text evidence="11">The sequence shown here is derived from an EMBL/GenBank/DDBJ whole genome shotgun (WGS) entry which is preliminary data.</text>
</comment>
<keyword evidence="12" id="KW-1185">Reference proteome</keyword>
<dbReference type="GO" id="GO:0071731">
    <property type="term" value="P:response to nitric oxide"/>
    <property type="evidence" value="ECO:0007669"/>
    <property type="project" value="TreeGrafter"/>
</dbReference>
<evidence type="ECO:0000313" key="12">
    <source>
        <dbReference type="Proteomes" id="UP000321039"/>
    </source>
</evidence>
<dbReference type="Pfam" id="PF06974">
    <property type="entry name" value="WS_DGAT_C"/>
    <property type="match status" value="1"/>
</dbReference>
<name>A0A5C9A3R5_9GAMM</name>
<dbReference type="GO" id="GO:0001666">
    <property type="term" value="P:response to hypoxia"/>
    <property type="evidence" value="ECO:0007669"/>
    <property type="project" value="TreeGrafter"/>
</dbReference>
<dbReference type="GO" id="GO:0051701">
    <property type="term" value="P:biological process involved in interaction with host"/>
    <property type="evidence" value="ECO:0007669"/>
    <property type="project" value="TreeGrafter"/>
</dbReference>
<keyword evidence="5" id="KW-0808">Transferase</keyword>
<dbReference type="InterPro" id="IPR023213">
    <property type="entry name" value="CAT-like_dom_sf"/>
</dbReference>
<dbReference type="Pfam" id="PF03007">
    <property type="entry name" value="WS_DGAT_cat"/>
    <property type="match status" value="1"/>
</dbReference>
<dbReference type="AlphaFoldDB" id="A0A5C9A3R5"/>
<protein>
    <recommendedName>
        <fullName evidence="4">diacylglycerol O-acyltransferase</fullName>
        <ecNumber evidence="4">2.3.1.20</ecNumber>
    </recommendedName>
</protein>